<feature type="transmembrane region" description="Helical" evidence="1">
    <location>
        <begin position="123"/>
        <end position="146"/>
    </location>
</feature>
<evidence type="ECO:0000256" key="1">
    <source>
        <dbReference type="SAM" id="Phobius"/>
    </source>
</evidence>
<proteinExistence type="predicted"/>
<dbReference type="AlphaFoldDB" id="A0A343ESS5"/>
<keyword evidence="1" id="KW-0812">Transmembrane</keyword>
<geneLocation type="mitochondrion" evidence="2"/>
<dbReference type="EMBL" id="KY486753">
    <property type="protein sequence ID" value="ASL24611.1"/>
    <property type="molecule type" value="Genomic_DNA"/>
</dbReference>
<reference evidence="2" key="1">
    <citation type="journal article" date="2017" name="Parasit. Vectors">
        <title>The complete mitochondrial DNA of three monozoic tapeworms in the Caryophyllidea: a mitogenomic perspective on the phylogeny of eucestodes.</title>
        <authorList>
            <person name="Li W.X."/>
            <person name="Zhang D."/>
            <person name="Boyce K."/>
            <person name="Xi B.W."/>
            <person name="Zou H."/>
            <person name="Wu S.G."/>
            <person name="Li M."/>
            <person name="Wang G.T."/>
        </authorList>
    </citation>
    <scope>NUCLEOTIDE SEQUENCE</scope>
</reference>
<protein>
    <submittedName>
        <fullName evidence="2">NADH dehydrogenase subunit 6</fullName>
    </submittedName>
</protein>
<evidence type="ECO:0000313" key="2">
    <source>
        <dbReference type="EMBL" id="ASL24611.1"/>
    </source>
</evidence>
<gene>
    <name evidence="2" type="primary">nad6</name>
</gene>
<feature type="transmembrane region" description="Helical" evidence="1">
    <location>
        <begin position="28"/>
        <end position="47"/>
    </location>
</feature>
<sequence length="152" mass="17028">MGGLVNSLFFFYFFLSCMFVLHTHCIFYCLLLVASCCVSAFICYLVYGFSWYSLLLCLVYVGGVYILFVFVSVRTPNNSPILPTIRRGFGGGLIGFLFAYSAVVMLNLTPIEASHCLCSLVEGNTYVCLCLVLLFGFIVVSIVMSVRPEFYR</sequence>
<organism evidence="2">
    <name type="scientific">Khawia sinensis</name>
    <dbReference type="NCBI Taxonomy" id="125900"/>
    <lineage>
        <taxon>Eukaryota</taxon>
        <taxon>Metazoa</taxon>
        <taxon>Spiralia</taxon>
        <taxon>Lophotrochozoa</taxon>
        <taxon>Platyhelminthes</taxon>
        <taxon>Cestoda</taxon>
        <taxon>Eucestoda</taxon>
        <taxon>Caryophyllidea</taxon>
        <taxon>Lytocestidae</taxon>
        <taxon>Khawia</taxon>
    </lineage>
</organism>
<keyword evidence="2" id="KW-0496">Mitochondrion</keyword>
<accession>A0A343ESS5</accession>
<feature type="transmembrane region" description="Helical" evidence="1">
    <location>
        <begin position="6"/>
        <end position="21"/>
    </location>
</feature>
<keyword evidence="1" id="KW-0472">Membrane</keyword>
<feature type="transmembrane region" description="Helical" evidence="1">
    <location>
        <begin position="53"/>
        <end position="73"/>
    </location>
</feature>
<name>A0A343ESS5_9CEST</name>
<feature type="transmembrane region" description="Helical" evidence="1">
    <location>
        <begin position="93"/>
        <end position="111"/>
    </location>
</feature>
<keyword evidence="1" id="KW-1133">Transmembrane helix</keyword>